<dbReference type="Proteomes" id="UP000230961">
    <property type="component" value="Chromosome"/>
</dbReference>
<accession>A0A7U5PGV8</accession>
<gene>
    <name evidence="2" type="ORF">LC20_07985</name>
</gene>
<dbReference type="AlphaFoldDB" id="A0A7U5PGV8"/>
<evidence type="ECO:0000256" key="1">
    <source>
        <dbReference type="SAM" id="SignalP"/>
    </source>
</evidence>
<organism evidence="2 3">
    <name type="scientific">Yersinia enterocolitica LC20</name>
    <dbReference type="NCBI Taxonomy" id="1443113"/>
    <lineage>
        <taxon>Bacteria</taxon>
        <taxon>Pseudomonadati</taxon>
        <taxon>Pseudomonadota</taxon>
        <taxon>Gammaproteobacteria</taxon>
        <taxon>Enterobacterales</taxon>
        <taxon>Yersiniaceae</taxon>
        <taxon>Yersinia</taxon>
    </lineage>
</organism>
<dbReference type="EMBL" id="CP007448">
    <property type="protein sequence ID" value="ATX62888.1"/>
    <property type="molecule type" value="Genomic_DNA"/>
</dbReference>
<evidence type="ECO:0000313" key="3">
    <source>
        <dbReference type="Proteomes" id="UP000230961"/>
    </source>
</evidence>
<reference evidence="2 3" key="1">
    <citation type="submission" date="2017-11" db="EMBL/GenBank/DDBJ databases">
        <title>The complete genome sequence and comparative genome analysis of Yersinia enterocolitica strain LC20.</title>
        <authorList>
            <person name="Shi G."/>
            <person name="Su M."/>
            <person name="Liang J."/>
            <person name="Gu W."/>
            <person name="Xiao Y."/>
            <person name="Zhang Z."/>
            <person name="Qiu H."/>
            <person name="Duan R."/>
            <person name="Zhang Z."/>
            <person name="Li Y."/>
            <person name="Zhang X."/>
            <person name="Ling Y."/>
            <person name="Song L."/>
            <person name="Chen M."/>
            <person name="Zhao Y."/>
            <person name="Wu J."/>
            <person name="Jing H."/>
            <person name="Xiao J."/>
            <person name="Wang X."/>
        </authorList>
    </citation>
    <scope>NUCLEOTIDE SEQUENCE [LARGE SCALE GENOMIC DNA]</scope>
    <source>
        <strain evidence="2 3">LC20</strain>
    </source>
</reference>
<evidence type="ECO:0000313" key="2">
    <source>
        <dbReference type="EMBL" id="ATX62888.1"/>
    </source>
</evidence>
<sequence length="149" mass="16306">MVFAFVSVLISFATLAVSSNVKMPNGWDYVTNINHGKLDYENATKYGSSGSFISLLGTKKTNTAQIGSPLGIQCSGFCQIILFIDNDKPKEIKAYFDSGVLSFDLPNELLNSLINSSEFRVSLTVKNNESKTFVFDMTGVPFKGNVPLK</sequence>
<name>A0A7U5PGV8_YEREN</name>
<feature type="chain" id="PRO_5030952488" evidence="1">
    <location>
        <begin position="17"/>
        <end position="149"/>
    </location>
</feature>
<proteinExistence type="predicted"/>
<protein>
    <submittedName>
        <fullName evidence="2">Uncharacterized protein</fullName>
    </submittedName>
</protein>
<dbReference type="KEGG" id="yel:LC20_07985"/>
<feature type="signal peptide" evidence="1">
    <location>
        <begin position="1"/>
        <end position="16"/>
    </location>
</feature>
<keyword evidence="1" id="KW-0732">Signal</keyword>